<name>A0ABY7VWD3_9BACT</name>
<dbReference type="CDD" id="cd00858">
    <property type="entry name" value="GlyRS_anticodon"/>
    <property type="match status" value="1"/>
</dbReference>
<dbReference type="InterPro" id="IPR045864">
    <property type="entry name" value="aa-tRNA-synth_II/BPL/LPL"/>
</dbReference>
<dbReference type="PRINTS" id="PR01043">
    <property type="entry name" value="TRNASYNTHGLY"/>
</dbReference>
<evidence type="ECO:0000256" key="3">
    <source>
        <dbReference type="ARBA" id="ARBA00022490"/>
    </source>
</evidence>
<proteinExistence type="inferred from homology"/>
<keyword evidence="3" id="KW-0963">Cytoplasm</keyword>
<evidence type="ECO:0000259" key="9">
    <source>
        <dbReference type="PROSITE" id="PS50862"/>
    </source>
</evidence>
<dbReference type="Gene3D" id="3.30.40.230">
    <property type="match status" value="1"/>
</dbReference>
<dbReference type="PANTHER" id="PTHR10745">
    <property type="entry name" value="GLYCYL-TRNA SYNTHETASE/DNA POLYMERASE SUBUNIT GAMMA-2"/>
    <property type="match status" value="1"/>
</dbReference>
<dbReference type="NCBIfam" id="NF003211">
    <property type="entry name" value="PRK04173.1"/>
    <property type="match status" value="1"/>
</dbReference>
<evidence type="ECO:0000313" key="11">
    <source>
        <dbReference type="Proteomes" id="UP001214250"/>
    </source>
</evidence>
<dbReference type="PROSITE" id="PS50862">
    <property type="entry name" value="AA_TRNA_LIGASE_II"/>
    <property type="match status" value="1"/>
</dbReference>
<keyword evidence="11" id="KW-1185">Reference proteome</keyword>
<organism evidence="10 11">
    <name type="scientific">Lentisphaera profundi</name>
    <dbReference type="NCBI Taxonomy" id="1658616"/>
    <lineage>
        <taxon>Bacteria</taxon>
        <taxon>Pseudomonadati</taxon>
        <taxon>Lentisphaerota</taxon>
        <taxon>Lentisphaeria</taxon>
        <taxon>Lentisphaerales</taxon>
        <taxon>Lentisphaeraceae</taxon>
        <taxon>Lentisphaera</taxon>
    </lineage>
</organism>
<evidence type="ECO:0000256" key="6">
    <source>
        <dbReference type="ARBA" id="ARBA00022840"/>
    </source>
</evidence>
<dbReference type="GO" id="GO:0004820">
    <property type="term" value="F:glycine-tRNA ligase activity"/>
    <property type="evidence" value="ECO:0007669"/>
    <property type="project" value="UniProtKB-EC"/>
</dbReference>
<dbReference type="NCBIfam" id="TIGR00389">
    <property type="entry name" value="glyS_dimeric"/>
    <property type="match status" value="1"/>
</dbReference>
<dbReference type="InterPro" id="IPR002315">
    <property type="entry name" value="tRNA-synt_gly"/>
</dbReference>
<dbReference type="SUPFAM" id="SSF55681">
    <property type="entry name" value="Class II aaRS and biotin synthetases"/>
    <property type="match status" value="1"/>
</dbReference>
<evidence type="ECO:0000256" key="2">
    <source>
        <dbReference type="ARBA" id="ARBA00012829"/>
    </source>
</evidence>
<evidence type="ECO:0000256" key="1">
    <source>
        <dbReference type="ARBA" id="ARBA00008226"/>
    </source>
</evidence>
<evidence type="ECO:0000256" key="5">
    <source>
        <dbReference type="ARBA" id="ARBA00022741"/>
    </source>
</evidence>
<dbReference type="Gene3D" id="3.30.930.10">
    <property type="entry name" value="Bira Bifunctional Protein, Domain 2"/>
    <property type="match status" value="1"/>
</dbReference>
<dbReference type="InterPro" id="IPR006195">
    <property type="entry name" value="aa-tRNA-synth_II"/>
</dbReference>
<dbReference type="EMBL" id="CP117811">
    <property type="protein sequence ID" value="WDE97136.1"/>
    <property type="molecule type" value="Genomic_DNA"/>
</dbReference>
<dbReference type="SUPFAM" id="SSF52954">
    <property type="entry name" value="Class II aaRS ABD-related"/>
    <property type="match status" value="1"/>
</dbReference>
<reference evidence="10 11" key="1">
    <citation type="submission" date="2023-02" db="EMBL/GenBank/DDBJ databases">
        <title>Genome sequence of Lentisphaera profundi SAORIC-696.</title>
        <authorList>
            <person name="Kim e."/>
            <person name="Cho J.-C."/>
            <person name="Choi A."/>
            <person name="Kang I."/>
        </authorList>
    </citation>
    <scope>NUCLEOTIDE SEQUENCE [LARGE SCALE GENOMIC DNA]</scope>
    <source>
        <strain evidence="10 11">SAORIC-696</strain>
    </source>
</reference>
<dbReference type="InterPro" id="IPR027031">
    <property type="entry name" value="Gly-tRNA_synthase/POLG2"/>
</dbReference>
<dbReference type="CDD" id="cd00774">
    <property type="entry name" value="GlyRS-like_core"/>
    <property type="match status" value="1"/>
</dbReference>
<dbReference type="Pfam" id="PF03129">
    <property type="entry name" value="HGTP_anticodon"/>
    <property type="match status" value="1"/>
</dbReference>
<dbReference type="Pfam" id="PF00587">
    <property type="entry name" value="tRNA-synt_2b"/>
    <property type="match status" value="1"/>
</dbReference>
<dbReference type="InterPro" id="IPR036621">
    <property type="entry name" value="Anticodon-bd_dom_sf"/>
</dbReference>
<dbReference type="PANTHER" id="PTHR10745:SF8">
    <property type="entry name" value="DNA POLYMERASE SUBUNIT GAMMA-2, MITOCHONDRIAL"/>
    <property type="match status" value="1"/>
</dbReference>
<keyword evidence="7" id="KW-0648">Protein biosynthesis</keyword>
<evidence type="ECO:0000256" key="8">
    <source>
        <dbReference type="ARBA" id="ARBA00023146"/>
    </source>
</evidence>
<feature type="domain" description="Aminoacyl-transfer RNA synthetases class-II family profile" evidence="9">
    <location>
        <begin position="212"/>
        <end position="387"/>
    </location>
</feature>
<evidence type="ECO:0000313" key="10">
    <source>
        <dbReference type="EMBL" id="WDE97136.1"/>
    </source>
</evidence>
<dbReference type="InterPro" id="IPR002314">
    <property type="entry name" value="aa-tRNA-synt_IIb"/>
</dbReference>
<dbReference type="Gene3D" id="3.40.50.800">
    <property type="entry name" value="Anticodon-binding domain"/>
    <property type="match status" value="1"/>
</dbReference>
<dbReference type="InterPro" id="IPR004154">
    <property type="entry name" value="Anticodon-bd"/>
</dbReference>
<dbReference type="EC" id="6.1.1.14" evidence="2"/>
<keyword evidence="4 10" id="KW-0436">Ligase</keyword>
<sequence length="485" mass="55926">MSSKATLEKITNLCKRRGLIFQSSELYGGFNGFWDFGPYGTAMRRAVESTWWDYMVEQRDNVVGQDSTIICHPQVWKASGHVDQFADIMVDNKISKKRYRIDNLLEQQNEQVLAKVAELMGSEADIGKLEAAFETKLQDSENIDTVLIDAQVIDPATGKVGDWTPPRQFNLMMQTHVGPVISEENKAYLRAETCQPIFINFQTICNSTRQKLPFGIAQTGKAFRNEINPRNFIFRSREFNQMELEFFCHADDSMEWYNFWRDQRLAFYSDVLKFKDGSMRTHDHDKLAHYAKAAMDIEFEFPFGWGELEGIHHRGTWDLSQHAEFSGQKQEYFDQARNEKYVPTVVETSVGLDRLMLALLCEAYDEDEAITAKDGKEVEGRVVMRFPAIIAPVQVAILPLSKKLSEGAREIHAKLKPFFRTEYDEAQGIGKRYRRQDEIGTPFCLTYDFESSEDNCVTVRERDSMSQERVAVDQLANYLMDKIRG</sequence>
<comment type="similarity">
    <text evidence="1">Belongs to the class-II aminoacyl-tRNA synthetase family.</text>
</comment>
<dbReference type="Proteomes" id="UP001214250">
    <property type="component" value="Chromosome 1"/>
</dbReference>
<dbReference type="RefSeq" id="WP_274151339.1">
    <property type="nucleotide sequence ID" value="NZ_CP117811.1"/>
</dbReference>
<evidence type="ECO:0000256" key="4">
    <source>
        <dbReference type="ARBA" id="ARBA00022598"/>
    </source>
</evidence>
<gene>
    <name evidence="10" type="ORF">PQO03_04095</name>
</gene>
<keyword evidence="6" id="KW-0067">ATP-binding</keyword>
<keyword evidence="8" id="KW-0030">Aminoacyl-tRNA synthetase</keyword>
<protein>
    <recommendedName>
        <fullName evidence="2">glycine--tRNA ligase</fullName>
        <ecNumber evidence="2">6.1.1.14</ecNumber>
    </recommendedName>
</protein>
<evidence type="ECO:0000256" key="7">
    <source>
        <dbReference type="ARBA" id="ARBA00022917"/>
    </source>
</evidence>
<keyword evidence="5" id="KW-0547">Nucleotide-binding</keyword>
<dbReference type="InterPro" id="IPR033731">
    <property type="entry name" value="GlyRS-like_core"/>
</dbReference>
<accession>A0ABY7VWD3</accession>